<keyword evidence="2" id="KW-0812">Transmembrane</keyword>
<feature type="transmembrane region" description="Helical" evidence="2">
    <location>
        <begin position="2231"/>
        <end position="2257"/>
    </location>
</feature>
<keyword evidence="2" id="KW-0472">Membrane</keyword>
<dbReference type="InParanoid" id="A0A0G4H7Y3"/>
<feature type="region of interest" description="Disordered" evidence="1">
    <location>
        <begin position="784"/>
        <end position="828"/>
    </location>
</feature>
<feature type="transmembrane region" description="Helical" evidence="2">
    <location>
        <begin position="1391"/>
        <end position="1419"/>
    </location>
</feature>
<feature type="compositionally biased region" description="Basic and acidic residues" evidence="1">
    <location>
        <begin position="2356"/>
        <end position="2373"/>
    </location>
</feature>
<evidence type="ECO:0000256" key="1">
    <source>
        <dbReference type="SAM" id="MobiDB-lite"/>
    </source>
</evidence>
<feature type="compositionally biased region" description="Polar residues" evidence="1">
    <location>
        <begin position="1814"/>
        <end position="1824"/>
    </location>
</feature>
<feature type="region of interest" description="Disordered" evidence="1">
    <location>
        <begin position="2289"/>
        <end position="2384"/>
    </location>
</feature>
<dbReference type="Proteomes" id="UP000041254">
    <property type="component" value="Unassembled WGS sequence"/>
</dbReference>
<feature type="compositionally biased region" description="Gly residues" evidence="1">
    <location>
        <begin position="1052"/>
        <end position="1061"/>
    </location>
</feature>
<dbReference type="VEuPathDB" id="CryptoDB:Vbra_19771"/>
<feature type="compositionally biased region" description="Low complexity" evidence="1">
    <location>
        <begin position="2030"/>
        <end position="2045"/>
    </location>
</feature>
<evidence type="ECO:0000313" key="4">
    <source>
        <dbReference type="EMBL" id="CEM39792.1"/>
    </source>
</evidence>
<protein>
    <recommendedName>
        <fullName evidence="3">DUF8003 domain-containing protein</fullName>
    </recommendedName>
</protein>
<feature type="region of interest" description="Disordered" evidence="1">
    <location>
        <begin position="1036"/>
        <end position="1061"/>
    </location>
</feature>
<feature type="compositionally biased region" description="Basic and acidic residues" evidence="1">
    <location>
        <begin position="2069"/>
        <end position="2082"/>
    </location>
</feature>
<feature type="domain" description="DUF8003" evidence="3">
    <location>
        <begin position="1318"/>
        <end position="1380"/>
    </location>
</feature>
<feature type="region of interest" description="Disordered" evidence="1">
    <location>
        <begin position="1181"/>
        <end position="1206"/>
    </location>
</feature>
<feature type="transmembrane region" description="Helical" evidence="2">
    <location>
        <begin position="2139"/>
        <end position="2164"/>
    </location>
</feature>
<feature type="transmembrane region" description="Helical" evidence="2">
    <location>
        <begin position="2207"/>
        <end position="2225"/>
    </location>
</feature>
<sequence length="2421" mass="257672">MGGPAEGSSARARLPEEVCKLSSQRGRALEICNSKKKQKKQRMRVRRRCDRPWRLETVGISRTATFAVILSQHPAACQQTSHGDLSSHSTAVPPAVCGNVGEWDDSECDTVDNGVCVVQQSRVRAQLTVVFDGDVILQNATLKCVETYEAYLRTSSTLCATGNVTLSHSLVHCASVDVWAGGWIVIDRLSEVSANGTSSYFRRGVGTRGVVRGGSYGGLGGANTDCGPDADFPLDYAYGDPFMPTEFGHAGMANGARGTNGGGKIHLNATTGILLDGTISSGGAFSPKVDRPAGSGGSILIRSPTLTFTSPLLPGRVTATGGGCDVPLTRKDGSGGRDKGKQLDCASGGGGRISFHVGTPLPPPPAVLASGGCGTSGDPNTLPCRCGGAGTIYSAYAHKLSIWNRPYVTPFFPVIIPGGGQEETAERTEQGPSPPAPSQFFPEQPTPLGLLNDPQLAVELDTAVAMPAVEPAVMNVSSLSLSAGLTGSEFRSQQQLTLYALDPNGVGVKLRQNSRLRVANLQLYASQVNVGDSATLEFGNATICAYGDMMLHGALEQRGQGQHNRLIVNASNVELAGAVVGSMFVFSQHLTILSGKTVRSSNQGKCDAYKTETTDWCEMLLGLEWPPDVTELQSGIHNVSFDVAFVANDTLDLQPLAQVTAPSVLLCATNNANIAGVLTASSAGCPQNEGIGKGTSVPKGPHHSPNKVCGGGGGGHVGKGGDGVDMMTGDLCYGTGGESYDKWGIWDHWVPTTSASGGGGDTDAAGRGGGIIWIRSQLLNVSGEISANGGDAEPNNPDGPNPPPYSPAPLTPPPPPPRSGDSGGGQKRYADDLVDRWFEFDRDDAHRRSSKEGGKKGKDVGLEGDGSDSGRGGDQPVAYRGLAEEGGPSSVPVTLPAAPCGEGHPQATAADAPTAAPAQQQQWQQHPPLPKPRRIRSTAKLAGHRTRDYPIPKYGRTLPESIAPAKRGCDKATEKKKTDKEKMAATVASAVASFTTVMDAIESSEEGEGERKVTVPSDTSSAVIAAALLVTWRHQEHNKEKNNSSRSSSSSGGAGGEGGKGALYQLSSMISAWMEGEEPGAPSSPSSPFLSRLAVLFDEQAPMIDVQRTDVPPFFLDQDGTISHSNRTLVTPPPDLSRPQDHNRTNTTNDNETTGAAQGTSLIELGATYTTTATHDNTSDITTKAVSNNDTQPLTLRPTTARGAPLVDGSAPSPWLTEVADLSQIGQGGGAGGSVVIQACHLVGSGQILAQGGRGGRCTGGGGGGGVTAFHWLTPCQNGTAHFEGKVGVDGGLPDTSAMCNQTSPGQIGEEGEKIPLRPCAPGFFGWACSPCPVGTYNEEGGLVCHKCNNKPTPEAYYTEAGWPLPDCPYQCPEGFADVSQNPKCLTPVEYFFTFFGGLPGMISILVAVVLLVVSSIAVKKLQRKRRLHMSIGQANAHPLMRVVFDDPFLTSFSSATPVDSENRQQRMSQPIMGLEDLPFHVQRIYLLGNNSYDSPWGMDPVPPPILEPHVLPDRYAAFADHVNRIGRWYWYQKVLLATLKVLYLPLSYHARQRGRRRRAKAMLGFVSTLEGHHPDKIFWKSIRARQLSFGLKFGSDAFATLGYIDILDFDRSLMDWTCKPSLPMVLPAAGDGSYTASFHLDLTDPLVYSLSQYLGRPTWHAVVSCFNRVVRLMEGGEKLERSIPLLARTLSAVTTQCLQQNNIRAHACVFVLQGISTKGRRLIGFEEAAFSAEGGAGGIDPLSPSDGPTQATTAGAAALGGRHLASPIIFDSFVGLQAGAGLSPQISASDGPPTPIGGALLPPHGVSRASFGRQPSSVTDAENATRATLHVSLDYMIAMVLTEAKETQAAGTVGRPPQPATSSDIVRVPLSVNPSVRAITSPIDPQRFDPAFVDYPSTYPPSFALEGAAPLPIGTSQSFIDQPSAGRNRAIHSHRRLWSRSHSFTNLDLLNLRQQPSGEDTTADSDPSVTHRSMTGPLPSLTVEAPARLRAGRADSFEAVKEELRGEGGEGVGRRKTLPPTRPGDQESHSPGPTTRSHPSSSPLLPRPPAADRPRAASTPKPLPASDRIGERKPGVGREVHSVTPTLLRRTERNKPQGGGAGGGGSGFWGGWFECFTNVVRFPGELILKNREASFNRILTLTVVVSVLLLNAMTAFIQLFQYFNLSPTLFAAVLFVPPLTEVMSLAFGIVWILFSVEAWGRTFVAFVYLSFFNTAIGMVYRLAVSQHFVIALYILTEYALAYTVKMVLCLASNMYIAHLELKDSLMDDEPQEEYVQHVLQEEEDRMATSESLWRHSGEEDNGAPSSRVLTPRGESFVFPTSEDVPAHPESFSSHPHPHYHSFLPPSSHRTKTPQRQRDRDRDRERERERERLPPIMSSQAQTYPYNNGIAAAAAAAAAAGNSTSTSLSGYPYGSRQTARQ</sequence>
<name>A0A0G4H7Y3_VITBC</name>
<feature type="compositionally biased region" description="Gly residues" evidence="1">
    <location>
        <begin position="863"/>
        <end position="873"/>
    </location>
</feature>
<accession>A0A0G4H7Y3</accession>
<dbReference type="PANTHER" id="PTHR31513">
    <property type="entry name" value="EPHRIN TYPE-B RECEPTOR"/>
    <property type="match status" value="1"/>
</dbReference>
<feature type="compositionally biased region" description="Low complexity" evidence="1">
    <location>
        <begin position="905"/>
        <end position="926"/>
    </location>
</feature>
<feature type="region of interest" description="Disordered" evidence="1">
    <location>
        <begin position="1950"/>
        <end position="1990"/>
    </location>
</feature>
<evidence type="ECO:0000259" key="3">
    <source>
        <dbReference type="Pfam" id="PF26010"/>
    </source>
</evidence>
<gene>
    <name evidence="4" type="ORF">Vbra_19771</name>
</gene>
<evidence type="ECO:0000313" key="5">
    <source>
        <dbReference type="Proteomes" id="UP000041254"/>
    </source>
</evidence>
<evidence type="ECO:0000256" key="2">
    <source>
        <dbReference type="SAM" id="Phobius"/>
    </source>
</evidence>
<feature type="compositionally biased region" description="Polar residues" evidence="1">
    <location>
        <begin position="2401"/>
        <end position="2421"/>
    </location>
</feature>
<feature type="region of interest" description="Disordered" evidence="1">
    <location>
        <begin position="1789"/>
        <end position="1824"/>
    </location>
</feature>
<feature type="compositionally biased region" description="Low complexity" evidence="1">
    <location>
        <begin position="1145"/>
        <end position="1154"/>
    </location>
</feature>
<feature type="region of interest" description="Disordered" evidence="1">
    <location>
        <begin position="2398"/>
        <end position="2421"/>
    </location>
</feature>
<feature type="compositionally biased region" description="Polar residues" evidence="1">
    <location>
        <begin position="1950"/>
        <end position="1974"/>
    </location>
</feature>
<organism evidence="4 5">
    <name type="scientific">Vitrella brassicaformis (strain CCMP3155)</name>
    <dbReference type="NCBI Taxonomy" id="1169540"/>
    <lineage>
        <taxon>Eukaryota</taxon>
        <taxon>Sar</taxon>
        <taxon>Alveolata</taxon>
        <taxon>Colpodellida</taxon>
        <taxon>Vitrellaceae</taxon>
        <taxon>Vitrella</taxon>
    </lineage>
</organism>
<feature type="compositionally biased region" description="Polar residues" evidence="1">
    <location>
        <begin position="1120"/>
        <end position="1129"/>
    </location>
</feature>
<feature type="compositionally biased region" description="Low complexity" evidence="1">
    <location>
        <begin position="2328"/>
        <end position="2348"/>
    </location>
</feature>
<feature type="compositionally biased region" description="Basic and acidic residues" evidence="1">
    <location>
        <begin position="844"/>
        <end position="861"/>
    </location>
</feature>
<feature type="region of interest" description="Disordered" evidence="1">
    <location>
        <begin position="418"/>
        <end position="443"/>
    </location>
</feature>
<dbReference type="EMBL" id="CDMY01001052">
    <property type="protein sequence ID" value="CEM39792.1"/>
    <property type="molecule type" value="Genomic_DNA"/>
</dbReference>
<feature type="region of interest" description="Disordered" evidence="1">
    <location>
        <begin position="1119"/>
        <end position="1158"/>
    </location>
</feature>
<dbReference type="STRING" id="1169540.A0A0G4H7Y3"/>
<keyword evidence="2" id="KW-1133">Transmembrane helix</keyword>
<dbReference type="Pfam" id="PF26010">
    <property type="entry name" value="DUF8003"/>
    <property type="match status" value="1"/>
</dbReference>
<feature type="compositionally biased region" description="Basic and acidic residues" evidence="1">
    <location>
        <begin position="967"/>
        <end position="981"/>
    </location>
</feature>
<dbReference type="InterPro" id="IPR058316">
    <property type="entry name" value="DUF8003"/>
</dbReference>
<feature type="compositionally biased region" description="Pro residues" evidence="1">
    <location>
        <begin position="797"/>
        <end position="818"/>
    </location>
</feature>
<dbReference type="OrthoDB" id="433465at2759"/>
<feature type="region of interest" description="Disordered" evidence="1">
    <location>
        <begin position="2003"/>
        <end position="2103"/>
    </location>
</feature>
<feature type="transmembrane region" description="Helical" evidence="2">
    <location>
        <begin position="2170"/>
        <end position="2195"/>
    </location>
</feature>
<dbReference type="PANTHER" id="PTHR31513:SF2">
    <property type="entry name" value="MRAZ"/>
    <property type="match status" value="1"/>
</dbReference>
<feature type="compositionally biased region" description="Polar residues" evidence="1">
    <location>
        <begin position="1184"/>
        <end position="1198"/>
    </location>
</feature>
<feature type="region of interest" description="Disordered" evidence="1">
    <location>
        <begin position="844"/>
        <end position="981"/>
    </location>
</feature>
<keyword evidence="5" id="KW-1185">Reference proteome</keyword>
<reference evidence="4 5" key="1">
    <citation type="submission" date="2014-11" db="EMBL/GenBank/DDBJ databases">
        <authorList>
            <person name="Zhu J."/>
            <person name="Qi W."/>
            <person name="Song R."/>
        </authorList>
    </citation>
    <scope>NUCLEOTIDE SEQUENCE [LARGE SCALE GENOMIC DNA]</scope>
</reference>
<proteinExistence type="predicted"/>